<evidence type="ECO:0000313" key="2">
    <source>
        <dbReference type="EMBL" id="BBT17756.1"/>
    </source>
</evidence>
<dbReference type="PANTHER" id="PTHR35037:SF3">
    <property type="entry name" value="C-TERMINAL REGION OF AIDA-LIKE PROTEIN"/>
    <property type="match status" value="1"/>
</dbReference>
<evidence type="ECO:0000259" key="1">
    <source>
        <dbReference type="PROSITE" id="PS51208"/>
    </source>
</evidence>
<dbReference type="InterPro" id="IPR051551">
    <property type="entry name" value="Autotransporter_adhesion"/>
</dbReference>
<dbReference type="Proteomes" id="UP000515591">
    <property type="component" value="Chromosome"/>
</dbReference>
<dbReference type="NCBIfam" id="TIGR01414">
    <property type="entry name" value="autotrans_barl"/>
    <property type="match status" value="1"/>
</dbReference>
<dbReference type="PROSITE" id="PS51208">
    <property type="entry name" value="AUTOTRANSPORTER"/>
    <property type="match status" value="1"/>
</dbReference>
<gene>
    <name evidence="2" type="ORF">WP8S17C03_38050</name>
</gene>
<reference evidence="2 3" key="1">
    <citation type="submission" date="2019-12" db="EMBL/GenBank/DDBJ databases">
        <title>complete genome sequences of Pseudomonas otitidis str. WP8-S17-CRE-03 isolated from wastewater treatment plant effluent.</title>
        <authorList>
            <person name="Sekizuka T."/>
            <person name="Itokawa K."/>
            <person name="Yatsu K."/>
            <person name="Inamine Y."/>
            <person name="Kuroda M."/>
        </authorList>
    </citation>
    <scope>NUCLEOTIDE SEQUENCE [LARGE SCALE GENOMIC DNA]</scope>
    <source>
        <strain evidence="2 3">WP8-S17-CRE-03</strain>
    </source>
</reference>
<dbReference type="AlphaFoldDB" id="A0A6S5S041"/>
<protein>
    <recommendedName>
        <fullName evidence="1">Autotransporter domain-containing protein</fullName>
    </recommendedName>
</protein>
<organism evidence="2 3">
    <name type="scientific">Metapseudomonas otitidis</name>
    <dbReference type="NCBI Taxonomy" id="319939"/>
    <lineage>
        <taxon>Bacteria</taxon>
        <taxon>Pseudomonadati</taxon>
        <taxon>Pseudomonadota</taxon>
        <taxon>Gammaproteobacteria</taxon>
        <taxon>Pseudomonadales</taxon>
        <taxon>Pseudomonadaceae</taxon>
        <taxon>Metapseudomonas</taxon>
    </lineage>
</organism>
<feature type="domain" description="Autotransporter" evidence="1">
    <location>
        <begin position="286"/>
        <end position="565"/>
    </location>
</feature>
<evidence type="ECO:0000313" key="3">
    <source>
        <dbReference type="Proteomes" id="UP000515591"/>
    </source>
</evidence>
<dbReference type="PANTHER" id="PTHR35037">
    <property type="entry name" value="C-TERMINAL REGION OF AIDA-LIKE PROTEIN"/>
    <property type="match status" value="1"/>
</dbReference>
<proteinExistence type="predicted"/>
<dbReference type="Pfam" id="PF03797">
    <property type="entry name" value="Autotransporter"/>
    <property type="match status" value="1"/>
</dbReference>
<dbReference type="InterPro" id="IPR005546">
    <property type="entry name" value="Autotransporte_beta"/>
</dbReference>
<dbReference type="EMBL" id="AP022213">
    <property type="protein sequence ID" value="BBT17756.1"/>
    <property type="molecule type" value="Genomic_DNA"/>
</dbReference>
<dbReference type="InterPro" id="IPR006315">
    <property type="entry name" value="OM_autotransptr_brl_dom"/>
</dbReference>
<dbReference type="SUPFAM" id="SSF103515">
    <property type="entry name" value="Autotransporter"/>
    <property type="match status" value="1"/>
</dbReference>
<dbReference type="InterPro" id="IPR036709">
    <property type="entry name" value="Autotransporte_beta_dom_sf"/>
</dbReference>
<dbReference type="Gene3D" id="2.40.128.130">
    <property type="entry name" value="Autotransporter beta-domain"/>
    <property type="match status" value="1"/>
</dbReference>
<sequence length="565" mass="61035">MQLAQNASNSRRLETTTGLLSVLVGLTLPLHAYPATTTFTLDTATIGTYKRPDTGPNVSFQYVFQFFTPNTDGIYTVGMDASAFEDPYMYFYRGTFDPSDPTANLIGQDDDGNEVSTACSTSGNPYCPQLNAQLEAGTHYYVVITTYDDSVPIILPLSFFVIGGSAVNVAGQPARQLRSIASSPAQSIANQLDTLRGEPGALQRSIRLLDGMTPEAQRETLTHLAPQSNSAHELVLQFVRNSIWHSLSGRLHGLRAQDDSALALGLVDSDASQWLASNADAAGKAARAPAQGFWIQAFGGRLDQRSHAGYSSYDSHTQGMTLGLDTRLNDAWVAGAAFSYGTVNLNQQGERKGDGSDIDTYQLSAYASRDFGAWYLDGMLGYAQQRFETRRDTVLGGTAEGRFDGQQYSALLEAGLPLQLTRQATLTPLAGLEWSQLHLDSYKERHAGALGLDVDGERQDRLASRVGARLGMDLPLSGGTHLLPAVQMTWRHELIGNALDTNARFIGGGNTFSTPGQRLPRDSYQLDLSLALLRGDGSSVSLSLGSYNATARNGFSGQVQAKWLF</sequence>
<dbReference type="SMART" id="SM00869">
    <property type="entry name" value="Autotransporter"/>
    <property type="match status" value="1"/>
</dbReference>
<accession>A0A6S5S041</accession>
<name>A0A6S5S041_9GAMM</name>
<dbReference type="GO" id="GO:0019867">
    <property type="term" value="C:outer membrane"/>
    <property type="evidence" value="ECO:0007669"/>
    <property type="project" value="InterPro"/>
</dbReference>